<dbReference type="EMBL" id="CAJNOI010000333">
    <property type="protein sequence ID" value="CAF1246674.1"/>
    <property type="molecule type" value="Genomic_DNA"/>
</dbReference>
<keyword evidence="1" id="KW-0812">Transmembrane</keyword>
<sequence>MLCLFAIIYLLGHVLFIIFAWIIPKRRQKIFLKKMPQANNISDENQLIELENLLGYERSMDKITID</sequence>
<evidence type="ECO:0000313" key="2">
    <source>
        <dbReference type="EMBL" id="CAF1246674.1"/>
    </source>
</evidence>
<dbReference type="Proteomes" id="UP000663832">
    <property type="component" value="Unassembled WGS sequence"/>
</dbReference>
<keyword evidence="1" id="KW-0472">Membrane</keyword>
<gene>
    <name evidence="2" type="ORF">BJG266_LOCUS29355</name>
    <name evidence="3" type="ORF">QVE165_LOCUS45552</name>
</gene>
<dbReference type="AlphaFoldDB" id="A0A814ZQE0"/>
<reference evidence="2" key="1">
    <citation type="submission" date="2021-02" db="EMBL/GenBank/DDBJ databases">
        <authorList>
            <person name="Nowell W R."/>
        </authorList>
    </citation>
    <scope>NUCLEOTIDE SEQUENCE</scope>
</reference>
<proteinExistence type="predicted"/>
<evidence type="ECO:0000256" key="1">
    <source>
        <dbReference type="SAM" id="Phobius"/>
    </source>
</evidence>
<protein>
    <submittedName>
        <fullName evidence="2">Uncharacterized protein</fullName>
    </submittedName>
</protein>
<dbReference type="EMBL" id="CAJNOM010000646">
    <property type="protein sequence ID" value="CAF1531380.1"/>
    <property type="molecule type" value="Genomic_DNA"/>
</dbReference>
<feature type="transmembrane region" description="Helical" evidence="1">
    <location>
        <begin position="6"/>
        <end position="24"/>
    </location>
</feature>
<evidence type="ECO:0000313" key="4">
    <source>
        <dbReference type="Proteomes" id="UP000663832"/>
    </source>
</evidence>
<evidence type="ECO:0000313" key="3">
    <source>
        <dbReference type="EMBL" id="CAF1531380.1"/>
    </source>
</evidence>
<keyword evidence="1" id="KW-1133">Transmembrane helix</keyword>
<accession>A0A814ZQE0</accession>
<name>A0A814ZQE0_9BILA</name>
<dbReference type="Proteomes" id="UP000663877">
    <property type="component" value="Unassembled WGS sequence"/>
</dbReference>
<organism evidence="2 5">
    <name type="scientific">Adineta steineri</name>
    <dbReference type="NCBI Taxonomy" id="433720"/>
    <lineage>
        <taxon>Eukaryota</taxon>
        <taxon>Metazoa</taxon>
        <taxon>Spiralia</taxon>
        <taxon>Gnathifera</taxon>
        <taxon>Rotifera</taxon>
        <taxon>Eurotatoria</taxon>
        <taxon>Bdelloidea</taxon>
        <taxon>Adinetida</taxon>
        <taxon>Adinetidae</taxon>
        <taxon>Adineta</taxon>
    </lineage>
</organism>
<comment type="caution">
    <text evidence="2">The sequence shown here is derived from an EMBL/GenBank/DDBJ whole genome shotgun (WGS) entry which is preliminary data.</text>
</comment>
<keyword evidence="4" id="KW-1185">Reference proteome</keyword>
<evidence type="ECO:0000313" key="5">
    <source>
        <dbReference type="Proteomes" id="UP000663877"/>
    </source>
</evidence>